<keyword evidence="1" id="KW-0472">Membrane</keyword>
<evidence type="ECO:0000313" key="3">
    <source>
        <dbReference type="Proteomes" id="UP000199534"/>
    </source>
</evidence>
<organism evidence="2 3">
    <name type="scientific">Robiginitalea myxolifaciens</name>
    <dbReference type="NCBI Taxonomy" id="400055"/>
    <lineage>
        <taxon>Bacteria</taxon>
        <taxon>Pseudomonadati</taxon>
        <taxon>Bacteroidota</taxon>
        <taxon>Flavobacteriia</taxon>
        <taxon>Flavobacteriales</taxon>
        <taxon>Flavobacteriaceae</taxon>
        <taxon>Robiginitalea</taxon>
    </lineage>
</organism>
<feature type="transmembrane region" description="Helical" evidence="1">
    <location>
        <begin position="40"/>
        <end position="60"/>
    </location>
</feature>
<gene>
    <name evidence="2" type="ORF">SAMN04490243_2532</name>
</gene>
<name>A0A1I6HC11_9FLAO</name>
<feature type="transmembrane region" description="Helical" evidence="1">
    <location>
        <begin position="7"/>
        <end position="28"/>
    </location>
</feature>
<dbReference type="RefSeq" id="WP_092982918.1">
    <property type="nucleotide sequence ID" value="NZ_FOYQ01000002.1"/>
</dbReference>
<keyword evidence="3" id="KW-1185">Reference proteome</keyword>
<accession>A0A1I6HC11</accession>
<evidence type="ECO:0000313" key="2">
    <source>
        <dbReference type="EMBL" id="SFR51928.1"/>
    </source>
</evidence>
<sequence>MKKFLTNLWIWAVIGLTILGFVLLNFVLLGDGRKDVPDNIKPYFLGLGVLLVLPMVIVIVRNNRFIKNAERKETRRKEQLIRTGKKVPVNLDEVKIHTNSYLQEVEVGSGYARRNETVDVDHNVILLEIPYANEVINYRIDVGMDPERLRMHLAIKGETILYVDPNDPNNHYLDLKFLTE</sequence>
<protein>
    <submittedName>
        <fullName evidence="2">Uncharacterized protein</fullName>
    </submittedName>
</protein>
<dbReference type="OrthoDB" id="1436599at2"/>
<keyword evidence="1" id="KW-1133">Transmembrane helix</keyword>
<proteinExistence type="predicted"/>
<dbReference type="STRING" id="400055.SAMN04490243_2532"/>
<evidence type="ECO:0000256" key="1">
    <source>
        <dbReference type="SAM" id="Phobius"/>
    </source>
</evidence>
<keyword evidence="1" id="KW-0812">Transmembrane</keyword>
<reference evidence="2 3" key="1">
    <citation type="submission" date="2016-10" db="EMBL/GenBank/DDBJ databases">
        <authorList>
            <person name="de Groot N.N."/>
        </authorList>
    </citation>
    <scope>NUCLEOTIDE SEQUENCE [LARGE SCALE GENOMIC DNA]</scope>
    <source>
        <strain evidence="2 3">DSM 21019</strain>
    </source>
</reference>
<dbReference type="EMBL" id="FOYQ01000002">
    <property type="protein sequence ID" value="SFR51928.1"/>
    <property type="molecule type" value="Genomic_DNA"/>
</dbReference>
<dbReference type="AlphaFoldDB" id="A0A1I6HC11"/>
<dbReference type="Proteomes" id="UP000199534">
    <property type="component" value="Unassembled WGS sequence"/>
</dbReference>